<name>A0A2S5EGX4_9BACT</name>
<feature type="domain" description="RmlD-like substrate binding" evidence="3">
    <location>
        <begin position="1"/>
        <end position="278"/>
    </location>
</feature>
<evidence type="ECO:0000259" key="3">
    <source>
        <dbReference type="Pfam" id="PF04321"/>
    </source>
</evidence>
<dbReference type="NCBIfam" id="TIGR01214">
    <property type="entry name" value="rmlD"/>
    <property type="match status" value="1"/>
</dbReference>
<reference evidence="4 5" key="1">
    <citation type="submission" date="2014-01" db="EMBL/GenBank/DDBJ databases">
        <title>Comparative genomics of Petrotoga.</title>
        <authorList>
            <person name="Chow K."/>
            <person name="Charchuk R."/>
            <person name="Nesbo C.L."/>
        </authorList>
    </citation>
    <scope>NUCLEOTIDE SEQUENCE [LARGE SCALE GENOMIC DNA]</scope>
    <source>
        <strain evidence="4 5">DSM 16923</strain>
    </source>
</reference>
<dbReference type="Gene3D" id="3.90.25.10">
    <property type="entry name" value="UDP-galactose 4-epimerase, domain 1"/>
    <property type="match status" value="1"/>
</dbReference>
<keyword evidence="5" id="KW-1185">Reference proteome</keyword>
<dbReference type="EC" id="1.1.1.133" evidence="2"/>
<keyword evidence="2" id="KW-0521">NADP</keyword>
<dbReference type="GO" id="GO:0005829">
    <property type="term" value="C:cytosol"/>
    <property type="evidence" value="ECO:0007669"/>
    <property type="project" value="TreeGrafter"/>
</dbReference>
<comment type="similarity">
    <text evidence="1 2">Belongs to the dTDP-4-dehydrorhamnose reductase family.</text>
</comment>
<dbReference type="GO" id="GO:0008831">
    <property type="term" value="F:dTDP-4-dehydrorhamnose reductase activity"/>
    <property type="evidence" value="ECO:0007669"/>
    <property type="project" value="UniProtKB-EC"/>
</dbReference>
<dbReference type="Gene3D" id="3.40.50.720">
    <property type="entry name" value="NAD(P)-binding Rossmann-like Domain"/>
    <property type="match status" value="1"/>
</dbReference>
<evidence type="ECO:0000313" key="4">
    <source>
        <dbReference type="EMBL" id="POZ92392.1"/>
    </source>
</evidence>
<sequence length="281" mass="32456">MKILITGAKGQLGQAFQKKFERLNIQYIAKGSKELDITKIDQLRNVVQNEKEITHIINCAAYNYVDKAEEEWEKAYQINGLGVRNLSIISNEINSELIHYSTDYVFSGKKGEYTIYDTPDPINKYGESKALGEREVTQAQRYYLIRTSWVFGVGKDNFAKKVINWSQNNKELKITTDEKSAPTYTEDLVEATLELIKQKVYGIYHITNTPCTRYEWAEYILKKIGWQGTLKQAKRSDFNLPAKRPESSVLNNFGYTEVTGKTMPDWKDATDRFLKEMRLIG</sequence>
<evidence type="ECO:0000256" key="1">
    <source>
        <dbReference type="ARBA" id="ARBA00010944"/>
    </source>
</evidence>
<dbReference type="Pfam" id="PF04321">
    <property type="entry name" value="RmlD_sub_bind"/>
    <property type="match status" value="1"/>
</dbReference>
<comment type="pathway">
    <text evidence="2">Carbohydrate biosynthesis; dTDP-L-rhamnose biosynthesis.</text>
</comment>
<dbReference type="EMBL" id="JALY01000157">
    <property type="protein sequence ID" value="POZ92392.1"/>
    <property type="molecule type" value="Genomic_DNA"/>
</dbReference>
<dbReference type="InterPro" id="IPR005913">
    <property type="entry name" value="dTDP_dehydrorham_reduct"/>
</dbReference>
<dbReference type="AlphaFoldDB" id="A0A2S5EGX4"/>
<comment type="function">
    <text evidence="2">Catalyzes the reduction of dTDP-6-deoxy-L-lyxo-4-hexulose to yield dTDP-L-rhamnose.</text>
</comment>
<accession>A0A2S5EGX4</accession>
<dbReference type="InterPro" id="IPR036291">
    <property type="entry name" value="NAD(P)-bd_dom_sf"/>
</dbReference>
<organism evidence="4 5">
    <name type="scientific">Petrotoga halophila DSM 16923</name>
    <dbReference type="NCBI Taxonomy" id="1122953"/>
    <lineage>
        <taxon>Bacteria</taxon>
        <taxon>Thermotogati</taxon>
        <taxon>Thermotogota</taxon>
        <taxon>Thermotogae</taxon>
        <taxon>Petrotogales</taxon>
        <taxon>Petrotogaceae</taxon>
        <taxon>Petrotoga</taxon>
    </lineage>
</organism>
<keyword evidence="2" id="KW-0560">Oxidoreductase</keyword>
<dbReference type="CDD" id="cd05254">
    <property type="entry name" value="dTDP_HR_like_SDR_e"/>
    <property type="match status" value="1"/>
</dbReference>
<proteinExistence type="inferred from homology"/>
<protein>
    <recommendedName>
        <fullName evidence="2">dTDP-4-dehydrorhamnose reductase</fullName>
        <ecNumber evidence="2">1.1.1.133</ecNumber>
    </recommendedName>
</protein>
<evidence type="ECO:0000313" key="5">
    <source>
        <dbReference type="Proteomes" id="UP000236950"/>
    </source>
</evidence>
<dbReference type="GO" id="GO:0019305">
    <property type="term" value="P:dTDP-rhamnose biosynthetic process"/>
    <property type="evidence" value="ECO:0007669"/>
    <property type="project" value="UniProtKB-UniPathway"/>
</dbReference>
<dbReference type="SUPFAM" id="SSF51735">
    <property type="entry name" value="NAD(P)-binding Rossmann-fold domains"/>
    <property type="match status" value="1"/>
</dbReference>
<dbReference type="RefSeq" id="WP_103898709.1">
    <property type="nucleotide sequence ID" value="NZ_JALY01000157.1"/>
</dbReference>
<comment type="caution">
    <text evidence="4">The sequence shown here is derived from an EMBL/GenBank/DDBJ whole genome shotgun (WGS) entry which is preliminary data.</text>
</comment>
<dbReference type="Proteomes" id="UP000236950">
    <property type="component" value="Unassembled WGS sequence"/>
</dbReference>
<dbReference type="UniPathway" id="UPA00124"/>
<gene>
    <name evidence="4" type="ORF">AA81_07555</name>
</gene>
<evidence type="ECO:0000256" key="2">
    <source>
        <dbReference type="RuleBase" id="RU364082"/>
    </source>
</evidence>
<dbReference type="PANTHER" id="PTHR10491">
    <property type="entry name" value="DTDP-4-DEHYDRORHAMNOSE REDUCTASE"/>
    <property type="match status" value="1"/>
</dbReference>
<dbReference type="InterPro" id="IPR029903">
    <property type="entry name" value="RmlD-like-bd"/>
</dbReference>
<dbReference type="PANTHER" id="PTHR10491:SF4">
    <property type="entry name" value="METHIONINE ADENOSYLTRANSFERASE 2 SUBUNIT BETA"/>
    <property type="match status" value="1"/>
</dbReference>